<sequence>MKFKVGDKVSVRTDLKVDKMYGRWYYTKSMDIFKGESVVIKKCYADSYEIDKDNYSYNWSDEMLIKEEFTFQEVIARIKPNETYESTMSCYKVRSIHMNKCNEIQIRYIEDEDAIKPTPLRDDTVYIDDKQRFKLKETKKSFTIYHIEHRPNEKQYKFRSNERLNINDFVICDTKFGKAYGKVISYEEMELTNTESEQYKKCWKA</sequence>
<accession>A0A060N4S0</accession>
<dbReference type="Proteomes" id="UP000054164">
    <property type="component" value="Unassembled WGS sequence"/>
</dbReference>
<organism evidence="1">
    <name type="scientific">Clostridium botulinum B str. Osaka05</name>
    <dbReference type="NCBI Taxonomy" id="1407017"/>
    <lineage>
        <taxon>Bacteria</taxon>
        <taxon>Bacillati</taxon>
        <taxon>Bacillota</taxon>
        <taxon>Clostridia</taxon>
        <taxon>Eubacteriales</taxon>
        <taxon>Clostridiaceae</taxon>
        <taxon>Clostridium</taxon>
    </lineage>
</organism>
<dbReference type="HOGENOM" id="CLU_1335588_0_0_9"/>
<evidence type="ECO:0000313" key="1">
    <source>
        <dbReference type="EMBL" id="BAO04782.1"/>
    </source>
</evidence>
<gene>
    <name evidence="1" type="ORF">CBO05P1_063</name>
</gene>
<protein>
    <submittedName>
        <fullName evidence="1">Uncharacterized protein</fullName>
    </submittedName>
</protein>
<dbReference type="AlphaFoldDB" id="A0A060N4S0"/>
<proteinExistence type="predicted"/>
<dbReference type="RefSeq" id="WP_030031831.1">
    <property type="nucleotide sequence ID" value="NZ_BA000058.1"/>
</dbReference>
<name>A0A060N4S0_CLOBO</name>
<reference evidence="1" key="1">
    <citation type="submission" date="2013-10" db="EMBL/GenBank/DDBJ databases">
        <title>Draft genome sequence of Clostridium botulinum type B strain Osaka05.</title>
        <authorList>
            <person name="Sakaguchi Y."/>
            <person name="Hosomi K."/>
            <person name="Uchiyama J."/>
            <person name="Ogura Y."/>
            <person name="Sakaguchi M."/>
            <person name="Kohda T."/>
            <person name="Mukamoto M."/>
            <person name="Misawa N."/>
            <person name="Matsuzaki S."/>
            <person name="Hayashi T."/>
            <person name="Kozaki S."/>
        </authorList>
    </citation>
    <scope>NUCLEOTIDE SEQUENCE</scope>
    <source>
        <strain evidence="1">Osaka05</strain>
    </source>
</reference>
<dbReference type="EMBL" id="BA000058">
    <property type="protein sequence ID" value="BAO04782.1"/>
    <property type="molecule type" value="Genomic_DNA"/>
</dbReference>